<evidence type="ECO:0000313" key="1">
    <source>
        <dbReference type="EMBL" id="CUN84835.1"/>
    </source>
</evidence>
<dbReference type="AlphaFoldDB" id="A0A174ABH7"/>
<dbReference type="EMBL" id="CYZA01000006">
    <property type="protein sequence ID" value="CUN84835.1"/>
    <property type="molecule type" value="Genomic_DNA"/>
</dbReference>
<gene>
    <name evidence="1" type="ORF">ERS852395_01506</name>
</gene>
<proteinExistence type="predicted"/>
<accession>A0A174ABH7</accession>
<organism evidence="1 2">
    <name type="scientific">Blautia obeum</name>
    <dbReference type="NCBI Taxonomy" id="40520"/>
    <lineage>
        <taxon>Bacteria</taxon>
        <taxon>Bacillati</taxon>
        <taxon>Bacillota</taxon>
        <taxon>Clostridia</taxon>
        <taxon>Lachnospirales</taxon>
        <taxon>Lachnospiraceae</taxon>
        <taxon>Blautia</taxon>
    </lineage>
</organism>
<dbReference type="Proteomes" id="UP000095447">
    <property type="component" value="Unassembled WGS sequence"/>
</dbReference>
<sequence>MTSYETVFKRFENKVEDIKVLKLASDDWTELCLEWLNSAIAMIELDQLKIEHDLTKKNDVLFEFEDTLTNGEIEVVALYMVVAWYDIRLNSLEHTNMFYGSKDEKWTSQKEHANYIMSIQKKYKKEARKYFRNHSSRSNSYLDGDQNEV</sequence>
<protein>
    <submittedName>
        <fullName evidence="1">Uncharacterized protein</fullName>
    </submittedName>
</protein>
<reference evidence="1 2" key="1">
    <citation type="submission" date="2015-09" db="EMBL/GenBank/DDBJ databases">
        <authorList>
            <consortium name="Pathogen Informatics"/>
        </authorList>
    </citation>
    <scope>NUCLEOTIDE SEQUENCE [LARGE SCALE GENOMIC DNA]</scope>
    <source>
        <strain evidence="1 2">2789STDY5608838</strain>
    </source>
</reference>
<dbReference type="RefSeq" id="WP_055053246.1">
    <property type="nucleotide sequence ID" value="NZ_CYZA01000006.1"/>
</dbReference>
<evidence type="ECO:0000313" key="2">
    <source>
        <dbReference type="Proteomes" id="UP000095447"/>
    </source>
</evidence>
<name>A0A174ABH7_9FIRM</name>